<evidence type="ECO:0000313" key="1">
    <source>
        <dbReference type="EMBL" id="BAW30381.1"/>
    </source>
</evidence>
<name>A0A3G9D028_METTE</name>
<sequence length="51" mass="5874">MEYPQLYGGKVPVVMYVEKDVFAKIEAKRGKESRNSFLNRVLEKALKTGVR</sequence>
<evidence type="ECO:0000313" key="2">
    <source>
        <dbReference type="Proteomes" id="UP000265557"/>
    </source>
</evidence>
<proteinExistence type="predicted"/>
<gene>
    <name evidence="1" type="ORF">MESMT1_2451</name>
</gene>
<accession>A0A3G9D028</accession>
<organism evidence="1 2">
    <name type="scientific">Methanosarcina thermophila</name>
    <dbReference type="NCBI Taxonomy" id="2210"/>
    <lineage>
        <taxon>Archaea</taxon>
        <taxon>Methanobacteriati</taxon>
        <taxon>Methanobacteriota</taxon>
        <taxon>Stenosarchaea group</taxon>
        <taxon>Methanomicrobia</taxon>
        <taxon>Methanosarcinales</taxon>
        <taxon>Methanosarcinaceae</taxon>
        <taxon>Methanosarcina</taxon>
    </lineage>
</organism>
<dbReference type="EMBL" id="AP017646">
    <property type="protein sequence ID" value="BAW30381.1"/>
    <property type="molecule type" value="Genomic_DNA"/>
</dbReference>
<reference evidence="1 2" key="1">
    <citation type="submission" date="2016-09" db="EMBL/GenBank/DDBJ databases">
        <title>Complete Genome Sequence of Methanosarcina thermophila MT-1.</title>
        <authorList>
            <person name="Kouzuma A."/>
        </authorList>
    </citation>
    <scope>NUCLEOTIDE SEQUENCE [LARGE SCALE GENOMIC DNA]</scope>
    <source>
        <strain evidence="1 2">MT-1</strain>
    </source>
</reference>
<dbReference type="Proteomes" id="UP000265557">
    <property type="component" value="Chromosome"/>
</dbReference>
<dbReference type="AlphaFoldDB" id="A0A3G9D028"/>
<protein>
    <submittedName>
        <fullName evidence="1">Uncharacterized protein</fullName>
    </submittedName>
</protein>